<evidence type="ECO:0000313" key="7">
    <source>
        <dbReference type="Proteomes" id="UP000070412"/>
    </source>
</evidence>
<keyword evidence="1" id="KW-0862">Zinc</keyword>
<feature type="region of interest" description="Disordered" evidence="3">
    <location>
        <begin position="461"/>
        <end position="489"/>
    </location>
</feature>
<keyword evidence="1" id="KW-0479">Metal-binding</keyword>
<feature type="compositionally biased region" description="Basic and acidic residues" evidence="3">
    <location>
        <begin position="471"/>
        <end position="489"/>
    </location>
</feature>
<feature type="zinc finger region" description="C3H1-type" evidence="1">
    <location>
        <begin position="806"/>
        <end position="832"/>
    </location>
</feature>
<organism evidence="5">
    <name type="scientific">Sarcoptes scabiei</name>
    <name type="common">Itch mite</name>
    <name type="synonym">Acarus scabiei</name>
    <dbReference type="NCBI Taxonomy" id="52283"/>
    <lineage>
        <taxon>Eukaryota</taxon>
        <taxon>Metazoa</taxon>
        <taxon>Ecdysozoa</taxon>
        <taxon>Arthropoda</taxon>
        <taxon>Chelicerata</taxon>
        <taxon>Arachnida</taxon>
        <taxon>Acari</taxon>
        <taxon>Acariformes</taxon>
        <taxon>Sarcoptiformes</taxon>
        <taxon>Astigmata</taxon>
        <taxon>Psoroptidia</taxon>
        <taxon>Sarcoptoidea</taxon>
        <taxon>Sarcoptidae</taxon>
        <taxon>Sarcoptinae</taxon>
        <taxon>Sarcoptes</taxon>
    </lineage>
</organism>
<evidence type="ECO:0000313" key="5">
    <source>
        <dbReference type="EMBL" id="KAF7493924.1"/>
    </source>
</evidence>
<dbReference type="PROSITE" id="PS50103">
    <property type="entry name" value="ZF_C3H1"/>
    <property type="match status" value="1"/>
</dbReference>
<sequence length="1650" mass="194051">MNPYEFDNDYRSNQKSFFFENHSGSIHQMHNLDSSSLFMMQQNILQGQSLTNSFVPTYDQNQQSFRPFNLFNSQTQTFPSVMNGYQNNPVLSTNRSGIEPTMNYIRNDRFIPEPATIILPNEEIQDVSMVDDINYDVDNIAYDNQITASDPFKQDSYNHENSYWNCTKDCDYRLLQTTDSNTLNESIVSIEKQLKKQRNSAKKNLTRCRSSKKQCRKLGRRKCKKKAIKMDENFIDLTKSSKKDSLEEYLDFDDIDNMNFSSLLKYHDQLKNEIEALNDSSSISDNDDQDLCDNKHFDSVKQSIGSGINLIDNYSDRINHEATNSVETNRVAEKEGLKIVATDSTEKIDASDSSGLNENMLREQLIRKLLVKRFSDAPNESDIAENSNQAIMVEDNQTDSIVASQSQNEIQYELEKNLTNSIASTNTVGQENFSGDYSKNSMIKFPEIDWSQYTLVIRINPDSDDDDNDEESHIENSATKKQDEKNFSLSNRKDLEHIRKLLPSQQEEYQKLIKEIERRESFETKMKSLKIHEAELQEKICAKELHRKSLKCFNHELRKLRNESKRSELILQKAKRTYLIARKNHQNNLLQMQSMIERIEETNQSLLEHNQSIRNIQKVCLNMGKKIIGDNYKLSSMSNPSPKKRSIEMVKKKHLKKKYSSLSIKIKTRMQSMRNLRMKIVKILSRSSTSVIPSHHQFETIKLFDHTINFDFSIIRFSQFIQSSPWALDSRNDGGIRFRLESSSSLITQLTLSNHHENSEEFSIEKFNDRNYESVLEHFRSFRFSKQSLKITSQDFVSNKWSHLLDPNKIVCHFDLNGKCSDKDCQFQHQNDYILTSKEKIIDLLSFSSEFGSQINLKELRKNPKLLDEKISDYIKMNREFETIETISSEVISTKVINDRKQQSKTGCFLIPFFPRNFIKYRQKNRLKLRIEVPYDDYHYSFDLRDDSFRLKLSEMFRKTQNHPDSFVKNRFFAPDGIPITARLESYLAQNPHHIETWIDLAYYHLSKIVTENDCELADQEHCFNSALNVLSRALELNQKNVDLYDQYLLFYSNRSQLLMDETSPSVQEICRRILNHHCSSYKIWIRYLNLNDSFGEKNSIIDEILEKFVSEQIVCENSEERSKNLLEIILNRINLLLHSNLHQESLRFFNEIFSHQERIVVKSDKSLIEHKIGALILPEHSLFAWQCYVYLIINQNLPYHCFRLNERGNFLSLINTDPLIFEWKKEISIKDLHMIRRIFKRANTERLQLDHCDDDFGDDDDSQEIDSFSSLFNAFKTDLEILNDLHILYLFEANLLESGQIDSLKMLNLIEHFHGQSIRRVLNDRNQLADGSKSDISIGKDSLPSYLKFNFWLAFFKYKNNDVEQSIWTLSSSISFFYDDLNLTELNLNDRIKLYETILFDSLDFDDLVIIKTIPTGRDCGDNEDFSIDSSYKSACKKKSKLVESAPQQIYLYLSYLLLIHINLKRTETETPLHYSRLESLFSIVINLCSSFSMESRKILWFCYFQLLTDFPFTSKHFDLIFKTLKNICSNFIRIDPIFVFHLIDSISNFICEKDRFDFWLQFCLSNPDNINLILKTINIGLGQDQKDSVWNLIIKIIYHHRCRSKCLEFWKMYLIEYERSINHNQHLSELDHFYTETLRMHTSEKKPL</sequence>
<reference evidence="6" key="3">
    <citation type="submission" date="2022-06" db="UniProtKB">
        <authorList>
            <consortium name="EnsemblMetazoa"/>
        </authorList>
    </citation>
    <scope>IDENTIFICATION</scope>
</reference>
<dbReference type="Gene3D" id="1.25.40.10">
    <property type="entry name" value="Tetratricopeptide repeat domain"/>
    <property type="match status" value="1"/>
</dbReference>
<evidence type="ECO:0000256" key="1">
    <source>
        <dbReference type="PROSITE-ProRule" id="PRU00723"/>
    </source>
</evidence>
<dbReference type="InterPro" id="IPR039278">
    <property type="entry name" value="Red1"/>
</dbReference>
<evidence type="ECO:0000256" key="2">
    <source>
        <dbReference type="SAM" id="Coils"/>
    </source>
</evidence>
<dbReference type="PANTHER" id="PTHR21563">
    <property type="entry name" value="ZINC FINGER C3H1 DOMAIN-CONTAINING PROTEIN"/>
    <property type="match status" value="1"/>
</dbReference>
<dbReference type="InterPro" id="IPR019607">
    <property type="entry name" value="Putative_zinc-finger_domain"/>
</dbReference>
<dbReference type="GO" id="GO:0008270">
    <property type="term" value="F:zinc ion binding"/>
    <property type="evidence" value="ECO:0007669"/>
    <property type="project" value="UniProtKB-KW"/>
</dbReference>
<dbReference type="EnsemblMetazoa" id="SSS_5494s_mrna">
    <property type="protein sequence ID" value="KAF7493924.1"/>
    <property type="gene ID" value="SSS_5494"/>
</dbReference>
<reference evidence="5" key="2">
    <citation type="submission" date="2020-01" db="EMBL/GenBank/DDBJ databases">
        <authorList>
            <person name="Korhonen P.K.K."/>
            <person name="Guangxu M.G."/>
            <person name="Wang T.W."/>
            <person name="Stroehlein A.J.S."/>
            <person name="Young N.D."/>
            <person name="Ang C.-S.A."/>
            <person name="Fernando D.W.F."/>
            <person name="Lu H.L."/>
            <person name="Taylor S.T."/>
            <person name="Ehtesham M.E.M."/>
            <person name="Najaraj S.H.N."/>
            <person name="Harsha G.H.G."/>
            <person name="Madugundu A.M."/>
            <person name="Renuse S.R."/>
            <person name="Holt D.H."/>
            <person name="Pandey A.P."/>
            <person name="Papenfuss A.P."/>
            <person name="Gasser R.B.G."/>
            <person name="Fischer K.F."/>
        </authorList>
    </citation>
    <scope>NUCLEOTIDE SEQUENCE</scope>
    <source>
        <strain evidence="5">SSS_KF_BRIS2020</strain>
    </source>
</reference>
<dbReference type="GO" id="GO:0005634">
    <property type="term" value="C:nucleus"/>
    <property type="evidence" value="ECO:0007669"/>
    <property type="project" value="TreeGrafter"/>
</dbReference>
<feature type="coiled-coil region" evidence="2">
    <location>
        <begin position="495"/>
        <end position="602"/>
    </location>
</feature>
<dbReference type="OrthoDB" id="6516177at2759"/>
<accession>A0A834RCB9</accession>
<reference evidence="7" key="1">
    <citation type="journal article" date="2020" name="PLoS Negl. Trop. Dis.">
        <title>High-quality nuclear genome for Sarcoptes scabiei-A critical resource for a neglected parasite.</title>
        <authorList>
            <person name="Korhonen P.K."/>
            <person name="Gasser R.B."/>
            <person name="Ma G."/>
            <person name="Wang T."/>
            <person name="Stroehlein A.J."/>
            <person name="Young N.D."/>
            <person name="Ang C.S."/>
            <person name="Fernando D.D."/>
            <person name="Lu H.C."/>
            <person name="Taylor S."/>
            <person name="Reynolds S.L."/>
            <person name="Mofiz E."/>
            <person name="Najaraj S.H."/>
            <person name="Gowda H."/>
            <person name="Madugundu A."/>
            <person name="Renuse S."/>
            <person name="Holt D."/>
            <person name="Pandey A."/>
            <person name="Papenfuss A.T."/>
            <person name="Fischer K."/>
        </authorList>
    </citation>
    <scope>NUCLEOTIDE SEQUENCE [LARGE SCALE GENOMIC DNA]</scope>
</reference>
<dbReference type="Proteomes" id="UP000070412">
    <property type="component" value="Unassembled WGS sequence"/>
</dbReference>
<feature type="domain" description="C3H1-type" evidence="4">
    <location>
        <begin position="806"/>
        <end position="832"/>
    </location>
</feature>
<evidence type="ECO:0000313" key="6">
    <source>
        <dbReference type="EnsemblMetazoa" id="KAF7493924.1"/>
    </source>
</evidence>
<name>A0A834RCB9_SARSC</name>
<dbReference type="InterPro" id="IPR011990">
    <property type="entry name" value="TPR-like_helical_dom_sf"/>
</dbReference>
<evidence type="ECO:0000259" key="4">
    <source>
        <dbReference type="PROSITE" id="PS50103"/>
    </source>
</evidence>
<protein>
    <submittedName>
        <fullName evidence="5">Zinc finger C3H1 domain-containing protein</fullName>
    </submittedName>
</protein>
<evidence type="ECO:0000256" key="3">
    <source>
        <dbReference type="SAM" id="MobiDB-lite"/>
    </source>
</evidence>
<proteinExistence type="predicted"/>
<gene>
    <name evidence="5" type="ORF">SSS_5494</name>
</gene>
<dbReference type="GO" id="GO:0000178">
    <property type="term" value="C:exosome (RNase complex)"/>
    <property type="evidence" value="ECO:0007669"/>
    <property type="project" value="TreeGrafter"/>
</dbReference>
<dbReference type="PANTHER" id="PTHR21563:SF3">
    <property type="entry name" value="ZINC FINGER C3H1 DOMAIN-CONTAINING PROTEIN"/>
    <property type="match status" value="1"/>
</dbReference>
<keyword evidence="1" id="KW-0863">Zinc-finger</keyword>
<dbReference type="Pfam" id="PF10650">
    <property type="entry name" value="zf-C3H1"/>
    <property type="match status" value="1"/>
</dbReference>
<keyword evidence="7" id="KW-1185">Reference proteome</keyword>
<keyword evidence="2" id="KW-0175">Coiled coil</keyword>
<dbReference type="InterPro" id="IPR000571">
    <property type="entry name" value="Znf_CCCH"/>
</dbReference>
<dbReference type="EMBL" id="WVUK01000054">
    <property type="protein sequence ID" value="KAF7493924.1"/>
    <property type="molecule type" value="Genomic_DNA"/>
</dbReference>